<dbReference type="Pfam" id="PF00149">
    <property type="entry name" value="Metallophos"/>
    <property type="match status" value="1"/>
</dbReference>
<dbReference type="Proteomes" id="UP001597120">
    <property type="component" value="Unassembled WGS sequence"/>
</dbReference>
<feature type="domain" description="Calcineurin-like phosphoesterase" evidence="1">
    <location>
        <begin position="1"/>
        <end position="222"/>
    </location>
</feature>
<proteinExistence type="predicted"/>
<organism evidence="2 3">
    <name type="scientific">Paenibacillus residui</name>
    <dbReference type="NCBI Taxonomy" id="629724"/>
    <lineage>
        <taxon>Bacteria</taxon>
        <taxon>Bacillati</taxon>
        <taxon>Bacillota</taxon>
        <taxon>Bacilli</taxon>
        <taxon>Bacillales</taxon>
        <taxon>Paenibacillaceae</taxon>
        <taxon>Paenibacillus</taxon>
    </lineage>
</organism>
<evidence type="ECO:0000313" key="3">
    <source>
        <dbReference type="Proteomes" id="UP001597120"/>
    </source>
</evidence>
<comment type="caution">
    <text evidence="2">The sequence shown here is derived from an EMBL/GenBank/DDBJ whole genome shotgun (WGS) entry which is preliminary data.</text>
</comment>
<keyword evidence="2" id="KW-0378">Hydrolase</keyword>
<accession>A0ABW3D5S4</accession>
<name>A0ABW3D5S4_9BACL</name>
<keyword evidence="2" id="KW-0269">Exonuclease</keyword>
<dbReference type="PANTHER" id="PTHR30337">
    <property type="entry name" value="COMPONENT OF ATP-DEPENDENT DSDNA EXONUCLEASE"/>
    <property type="match status" value="1"/>
</dbReference>
<gene>
    <name evidence="2" type="ORF">ACFQ03_06530</name>
</gene>
<reference evidence="3" key="1">
    <citation type="journal article" date="2019" name="Int. J. Syst. Evol. Microbiol.">
        <title>The Global Catalogue of Microorganisms (GCM) 10K type strain sequencing project: providing services to taxonomists for standard genome sequencing and annotation.</title>
        <authorList>
            <consortium name="The Broad Institute Genomics Platform"/>
            <consortium name="The Broad Institute Genome Sequencing Center for Infectious Disease"/>
            <person name="Wu L."/>
            <person name="Ma J."/>
        </authorList>
    </citation>
    <scope>NUCLEOTIDE SEQUENCE [LARGE SCALE GENOMIC DNA]</scope>
    <source>
        <strain evidence="3">CCUG 57263</strain>
    </source>
</reference>
<dbReference type="InterPro" id="IPR004843">
    <property type="entry name" value="Calcineurin-like_PHP"/>
</dbReference>
<evidence type="ECO:0000259" key="1">
    <source>
        <dbReference type="Pfam" id="PF00149"/>
    </source>
</evidence>
<keyword evidence="3" id="KW-1185">Reference proteome</keyword>
<dbReference type="SUPFAM" id="SSF56300">
    <property type="entry name" value="Metallo-dependent phosphatases"/>
    <property type="match status" value="1"/>
</dbReference>
<dbReference type="RefSeq" id="WP_379286941.1">
    <property type="nucleotide sequence ID" value="NZ_JBHTIU010000023.1"/>
</dbReference>
<dbReference type="GO" id="GO:0004527">
    <property type="term" value="F:exonuclease activity"/>
    <property type="evidence" value="ECO:0007669"/>
    <property type="project" value="UniProtKB-KW"/>
</dbReference>
<dbReference type="PANTHER" id="PTHR30337:SF0">
    <property type="entry name" value="NUCLEASE SBCCD SUBUNIT D"/>
    <property type="match status" value="1"/>
</dbReference>
<sequence>MKIAHIADAHWGFGYPGPTPSARFEDITRTMDWVADRIISEGCELVLFAGDAFKDARVYIERATAEIKAFVSWLRRLSDAGIEVIVISGTPSHDAISAYHLIREMQIPGVQVFTEPGIASLPTDGEVIVACLPGINRSSFALKDEFAGLPPHEFHAKMTDWITDTCRDLRAGLSGPVILMSHLTYDLAETGFEDALLQNEPVLTDEAARMFDLVCLGHIHRPQLAGSNVYYSGAPERHNFGDERTTPGFWIHDTETFTTKFANSEFIKTPARRFKTIDWCDMDIEAWLDGQVDDFSSIKDAIVRVRYACSEELQKRFDRRSLEKALYDAGAFFVAEIRAEVERSERIRDAEVTEGLNPLTALAAWGTNQEIKESEIVELQALTTELLEGSV</sequence>
<dbReference type="InterPro" id="IPR050535">
    <property type="entry name" value="DNA_Repair-Maintenance_Comp"/>
</dbReference>
<evidence type="ECO:0000313" key="2">
    <source>
        <dbReference type="EMBL" id="MFD0868800.1"/>
    </source>
</evidence>
<keyword evidence="2" id="KW-0540">Nuclease</keyword>
<dbReference type="EMBL" id="JBHTIU010000023">
    <property type="protein sequence ID" value="MFD0868800.1"/>
    <property type="molecule type" value="Genomic_DNA"/>
</dbReference>
<protein>
    <submittedName>
        <fullName evidence="2">Exonuclease SbcCD subunit D</fullName>
    </submittedName>
</protein>
<dbReference type="Gene3D" id="3.60.21.10">
    <property type="match status" value="1"/>
</dbReference>
<dbReference type="InterPro" id="IPR029052">
    <property type="entry name" value="Metallo-depent_PP-like"/>
</dbReference>